<protein>
    <submittedName>
        <fullName evidence="2">Uncharacterized protein</fullName>
    </submittedName>
</protein>
<accession>A0A5P2X3D7</accession>
<gene>
    <name evidence="2" type="ORF">CP982_01245</name>
</gene>
<feature type="transmembrane region" description="Helical" evidence="1">
    <location>
        <begin position="12"/>
        <end position="35"/>
    </location>
</feature>
<proteinExistence type="predicted"/>
<organism evidence="2 3">
    <name type="scientific">Streptomyces spectabilis</name>
    <dbReference type="NCBI Taxonomy" id="68270"/>
    <lineage>
        <taxon>Bacteria</taxon>
        <taxon>Bacillati</taxon>
        <taxon>Actinomycetota</taxon>
        <taxon>Actinomycetes</taxon>
        <taxon>Kitasatosporales</taxon>
        <taxon>Streptomycetaceae</taxon>
        <taxon>Streptomyces</taxon>
    </lineage>
</organism>
<sequence length="143" mass="15342">MMDSARKHRPNPGRGCLAAAVAGFVSLVGVLIWLLPETDPPIDCRSKFVVEPPDDAVEVACDGRTGQWHFTMATDEVESWWAGQSDTPLGLRTWFSPGARMLLPSGHIATNSGVSVEYPEDRDGYIVVNPMPGGMSEVTVSGG</sequence>
<dbReference type="KEGG" id="sspb:CP982_01245"/>
<keyword evidence="1" id="KW-1133">Transmembrane helix</keyword>
<dbReference type="EMBL" id="CP023690">
    <property type="protein sequence ID" value="QEV57520.1"/>
    <property type="molecule type" value="Genomic_DNA"/>
</dbReference>
<evidence type="ECO:0000256" key="1">
    <source>
        <dbReference type="SAM" id="Phobius"/>
    </source>
</evidence>
<name>A0A5P2X3D7_STRST</name>
<keyword evidence="1" id="KW-0472">Membrane</keyword>
<keyword evidence="1" id="KW-0812">Transmembrane</keyword>
<evidence type="ECO:0000313" key="2">
    <source>
        <dbReference type="EMBL" id="QEV57520.1"/>
    </source>
</evidence>
<evidence type="ECO:0000313" key="3">
    <source>
        <dbReference type="Proteomes" id="UP000326505"/>
    </source>
</evidence>
<dbReference type="AlphaFoldDB" id="A0A5P2X3D7"/>
<reference evidence="2 3" key="1">
    <citation type="submission" date="2017-09" db="EMBL/GenBank/DDBJ databases">
        <authorList>
            <person name="Lee N."/>
            <person name="Cho B.-K."/>
        </authorList>
    </citation>
    <scope>NUCLEOTIDE SEQUENCE [LARGE SCALE GENOMIC DNA]</scope>
    <source>
        <strain evidence="2 3">ATCC 27465</strain>
    </source>
</reference>
<dbReference type="Proteomes" id="UP000326505">
    <property type="component" value="Chromosome"/>
</dbReference>